<evidence type="ECO:0000256" key="6">
    <source>
        <dbReference type="ARBA" id="ARBA00022792"/>
    </source>
</evidence>
<dbReference type="Gene3D" id="1.10.238.10">
    <property type="entry name" value="EF-hand"/>
    <property type="match status" value="1"/>
</dbReference>
<dbReference type="GO" id="GO:0030003">
    <property type="term" value="P:intracellular monoatomic cation homeostasis"/>
    <property type="evidence" value="ECO:0007669"/>
    <property type="project" value="TreeGrafter"/>
</dbReference>
<dbReference type="PROSITE" id="PS50222">
    <property type="entry name" value="EF_HAND_2"/>
    <property type="match status" value="1"/>
</dbReference>
<keyword evidence="4" id="KW-0050">Antiport</keyword>
<keyword evidence="6" id="KW-0999">Mitochondrion inner membrane</keyword>
<evidence type="ECO:0000259" key="14">
    <source>
        <dbReference type="PROSITE" id="PS51758"/>
    </source>
</evidence>
<keyword evidence="5" id="KW-0812">Transmembrane</keyword>
<evidence type="ECO:0000256" key="9">
    <source>
        <dbReference type="ARBA" id="ARBA00023136"/>
    </source>
</evidence>
<dbReference type="AlphaFoldDB" id="A0A0P1BJT8"/>
<evidence type="ECO:0000256" key="2">
    <source>
        <dbReference type="ARBA" id="ARBA00009584"/>
    </source>
</evidence>
<keyword evidence="4" id="KW-0813">Transport</keyword>
<evidence type="ECO:0000256" key="5">
    <source>
        <dbReference type="ARBA" id="ARBA00022692"/>
    </source>
</evidence>
<feature type="region of interest" description="Disordered" evidence="12">
    <location>
        <begin position="137"/>
        <end position="158"/>
    </location>
</feature>
<feature type="domain" description="EF-hand" evidence="13">
    <location>
        <begin position="697"/>
        <end position="732"/>
    </location>
</feature>
<feature type="compositionally biased region" description="Basic and acidic residues" evidence="12">
    <location>
        <begin position="514"/>
        <end position="541"/>
    </location>
</feature>
<dbReference type="Pfam" id="PF07766">
    <property type="entry name" value="LETM1_RBD"/>
    <property type="match status" value="1"/>
</dbReference>
<evidence type="ECO:0000313" key="15">
    <source>
        <dbReference type="EMBL" id="CEH16008.1"/>
    </source>
</evidence>
<organism evidence="15 16">
    <name type="scientific">Ceraceosorus bombacis</name>
    <dbReference type="NCBI Taxonomy" id="401625"/>
    <lineage>
        <taxon>Eukaryota</taxon>
        <taxon>Fungi</taxon>
        <taxon>Dikarya</taxon>
        <taxon>Basidiomycota</taxon>
        <taxon>Ustilaginomycotina</taxon>
        <taxon>Exobasidiomycetes</taxon>
        <taxon>Ceraceosorales</taxon>
        <taxon>Ceraceosoraceae</taxon>
        <taxon>Ceraceosorus</taxon>
    </lineage>
</organism>
<dbReference type="GO" id="GO:0015297">
    <property type="term" value="F:antiporter activity"/>
    <property type="evidence" value="ECO:0007669"/>
    <property type="project" value="UniProtKB-KW"/>
</dbReference>
<dbReference type="OrthoDB" id="275278at2759"/>
<evidence type="ECO:0000256" key="7">
    <source>
        <dbReference type="ARBA" id="ARBA00022989"/>
    </source>
</evidence>
<accession>A0A0P1BJT8</accession>
<feature type="region of interest" description="Disordered" evidence="12">
    <location>
        <begin position="94"/>
        <end position="121"/>
    </location>
</feature>
<feature type="compositionally biased region" description="Low complexity" evidence="12">
    <location>
        <begin position="604"/>
        <end position="614"/>
    </location>
</feature>
<feature type="compositionally biased region" description="Basic and acidic residues" evidence="12">
    <location>
        <begin position="754"/>
        <end position="774"/>
    </location>
</feature>
<keyword evidence="9" id="KW-0472">Membrane</keyword>
<proteinExistence type="inferred from homology"/>
<feature type="domain" description="Letm1 RBD" evidence="14">
    <location>
        <begin position="276"/>
        <end position="472"/>
    </location>
</feature>
<dbReference type="InterPro" id="IPR044202">
    <property type="entry name" value="LETM1/MDM38-like"/>
</dbReference>
<dbReference type="Proteomes" id="UP000054845">
    <property type="component" value="Unassembled WGS sequence"/>
</dbReference>
<dbReference type="InterPro" id="IPR011992">
    <property type="entry name" value="EF-hand-dom_pair"/>
</dbReference>
<feature type="region of interest" description="Disordered" evidence="12">
    <location>
        <begin position="506"/>
        <end position="556"/>
    </location>
</feature>
<dbReference type="GO" id="GO:0043022">
    <property type="term" value="F:ribosome binding"/>
    <property type="evidence" value="ECO:0007669"/>
    <property type="project" value="InterPro"/>
</dbReference>
<dbReference type="PROSITE" id="PS51758">
    <property type="entry name" value="LETM1_RBD"/>
    <property type="match status" value="1"/>
</dbReference>
<dbReference type="PANTHER" id="PTHR14009:SF1">
    <property type="entry name" value="MITOCHONDRIAL PROTON_CALCIUM EXCHANGER PROTEIN"/>
    <property type="match status" value="1"/>
</dbReference>
<dbReference type="GO" id="GO:0005743">
    <property type="term" value="C:mitochondrial inner membrane"/>
    <property type="evidence" value="ECO:0007669"/>
    <property type="project" value="UniProtKB-SubCell"/>
</dbReference>
<dbReference type="GO" id="GO:0005509">
    <property type="term" value="F:calcium ion binding"/>
    <property type="evidence" value="ECO:0007669"/>
    <property type="project" value="InterPro"/>
</dbReference>
<evidence type="ECO:0000256" key="12">
    <source>
        <dbReference type="SAM" id="MobiDB-lite"/>
    </source>
</evidence>
<evidence type="ECO:0000256" key="10">
    <source>
        <dbReference type="ARBA" id="ARBA00031360"/>
    </source>
</evidence>
<sequence length="774" mass="86477">MSTAFALPRTFARGVYAARNRPSAVMSAASFNAKMLLSTKSSSSSRMLSAAAASTLSQPHPRRGLALSAINHPAPLASASSSFGLSALPHPHLAASTSRRSLHSARQQRRHEYDDGNASTSHISRVVPVLGNPAEELGSASNQLSASQAQLTEKQEKELEAKRAEEEWKKQPFVKRAWIKVKEEAAHYWHGTKLLAKEVRISARLLRRLMLGYSLTRREHRQLKRTTADLLRLIPFVPFIIIPAGELLLPVAIKIFPNMLPSTFESKFAVEQKRRGLIKVRLEMAKFLQETIREGGIQAPNAVQTTDEFKEFFRKVRSTGEEPSEEDILKVAKLFDDEVTLDNLTRPQLVSMCRYMQINAFGTDNYLRYQIRAKLNSIKRDDMTISAEGTDNMNLHELQSACQSRGIQTLNLSEERLRHELMQWIQLHLHQRISGTLLILSKAFNYLPQGAEEEKASSQLQSLQLTLSSLPDELIEETELSVSKDSATNKQRLEVLEQQEDLIADEADQEQAEEEARKADKERKKQLVERQKLSQEAEEAKSLLPNAEVQQDPQDARMTNEQLTELGEALSILSAKSSVLKERAELAQLIKEVAGEENISVSELTASESTAASVEQKDSSSSESKESAEGGATSSSISSASRSLAKRVKAMLKKIDAQLEEYDKDVGSRMHIIETSPSGKISVDDVGQALRLIKHKPDDDVLEKIVDKLDVDNDGLVPLADLVELARQETGLGRLREEDALPDEVNEVRAASNRLREEKKPEKKPRREDIVKEE</sequence>
<keyword evidence="16" id="KW-1185">Reference proteome</keyword>
<name>A0A0P1BJT8_9BASI</name>
<dbReference type="EMBL" id="CCYA01000278">
    <property type="protein sequence ID" value="CEH16008.1"/>
    <property type="molecule type" value="Genomic_DNA"/>
</dbReference>
<comment type="similarity">
    <text evidence="2">Belongs to the LETM1 family.</text>
</comment>
<evidence type="ECO:0000256" key="8">
    <source>
        <dbReference type="ARBA" id="ARBA00023128"/>
    </source>
</evidence>
<evidence type="ECO:0000313" key="16">
    <source>
        <dbReference type="Proteomes" id="UP000054845"/>
    </source>
</evidence>
<dbReference type="InterPro" id="IPR002048">
    <property type="entry name" value="EF_hand_dom"/>
</dbReference>
<feature type="compositionally biased region" description="Low complexity" evidence="12">
    <location>
        <begin position="137"/>
        <end position="151"/>
    </location>
</feature>
<keyword evidence="7" id="KW-1133">Transmembrane helix</keyword>
<feature type="region of interest" description="Disordered" evidence="12">
    <location>
        <begin position="604"/>
        <end position="641"/>
    </location>
</feature>
<evidence type="ECO:0000256" key="11">
    <source>
        <dbReference type="PROSITE-ProRule" id="PRU01094"/>
    </source>
</evidence>
<dbReference type="InterPro" id="IPR033122">
    <property type="entry name" value="LETM1-like_RBD"/>
</dbReference>
<dbReference type="PANTHER" id="PTHR14009">
    <property type="entry name" value="LEUCINE ZIPPER-EF-HAND CONTAINING TRANSMEMBRANE PROTEIN"/>
    <property type="match status" value="1"/>
</dbReference>
<feature type="region of interest" description="Disordered" evidence="12">
    <location>
        <begin position="743"/>
        <end position="774"/>
    </location>
</feature>
<evidence type="ECO:0000256" key="1">
    <source>
        <dbReference type="ARBA" id="ARBA00004434"/>
    </source>
</evidence>
<feature type="compositionally biased region" description="Low complexity" evidence="12">
    <location>
        <begin position="629"/>
        <end position="641"/>
    </location>
</feature>
<feature type="compositionally biased region" description="Basic and acidic residues" evidence="12">
    <location>
        <begin position="615"/>
        <end position="628"/>
    </location>
</feature>
<evidence type="ECO:0000259" key="13">
    <source>
        <dbReference type="PROSITE" id="PS50222"/>
    </source>
</evidence>
<evidence type="ECO:0000256" key="4">
    <source>
        <dbReference type="ARBA" id="ARBA00022449"/>
    </source>
</evidence>
<comment type="subcellular location">
    <subcellularLocation>
        <location evidence="1">Mitochondrion inner membrane</location>
        <topology evidence="1">Single-pass membrane protein</topology>
    </subcellularLocation>
</comment>
<evidence type="ECO:0000256" key="3">
    <source>
        <dbReference type="ARBA" id="ARBA00020557"/>
    </source>
</evidence>
<protein>
    <recommendedName>
        <fullName evidence="3">Mitochondrial proton/calcium exchanger protein</fullName>
    </recommendedName>
    <alternativeName>
        <fullName evidence="10">Leucine zipper-EF-hand-containing transmembrane protein 1</fullName>
    </alternativeName>
</protein>
<dbReference type="SUPFAM" id="SSF47473">
    <property type="entry name" value="EF-hand"/>
    <property type="match status" value="1"/>
</dbReference>
<dbReference type="STRING" id="401625.A0A0P1BJT8"/>
<feature type="compositionally biased region" description="Basic residues" evidence="12">
    <location>
        <begin position="100"/>
        <end position="109"/>
    </location>
</feature>
<keyword evidence="8 11" id="KW-0496">Mitochondrion</keyword>
<reference evidence="15 16" key="1">
    <citation type="submission" date="2014-09" db="EMBL/GenBank/DDBJ databases">
        <authorList>
            <person name="Magalhaes I.L.F."/>
            <person name="Oliveira U."/>
            <person name="Santos F.R."/>
            <person name="Vidigal T.H.D.A."/>
            <person name="Brescovit A.D."/>
            <person name="Santos A.J."/>
        </authorList>
    </citation>
    <scope>NUCLEOTIDE SEQUENCE [LARGE SCALE GENOMIC DNA]</scope>
</reference>